<dbReference type="EMBL" id="JAKWBI020000680">
    <property type="protein sequence ID" value="KAJ2892982.1"/>
    <property type="molecule type" value="Genomic_DNA"/>
</dbReference>
<feature type="region of interest" description="Disordered" evidence="5">
    <location>
        <begin position="774"/>
        <end position="921"/>
    </location>
</feature>
<feature type="region of interest" description="Disordered" evidence="5">
    <location>
        <begin position="476"/>
        <end position="509"/>
    </location>
</feature>
<feature type="domain" description="TM7S3/TM198-like" evidence="8">
    <location>
        <begin position="134"/>
        <end position="337"/>
    </location>
</feature>
<feature type="compositionally biased region" description="Polar residues" evidence="5">
    <location>
        <begin position="737"/>
        <end position="749"/>
    </location>
</feature>
<feature type="compositionally biased region" description="Polar residues" evidence="5">
    <location>
        <begin position="829"/>
        <end position="844"/>
    </location>
</feature>
<organism evidence="9 10">
    <name type="scientific">Zalerion maritima</name>
    <dbReference type="NCBI Taxonomy" id="339359"/>
    <lineage>
        <taxon>Eukaryota</taxon>
        <taxon>Fungi</taxon>
        <taxon>Dikarya</taxon>
        <taxon>Ascomycota</taxon>
        <taxon>Pezizomycotina</taxon>
        <taxon>Sordariomycetes</taxon>
        <taxon>Lulworthiomycetidae</taxon>
        <taxon>Lulworthiales</taxon>
        <taxon>Lulworthiaceae</taxon>
        <taxon>Zalerion</taxon>
    </lineage>
</organism>
<feature type="compositionally biased region" description="Low complexity" evidence="5">
    <location>
        <begin position="845"/>
        <end position="861"/>
    </location>
</feature>
<feature type="transmembrane region" description="Helical" evidence="6">
    <location>
        <begin position="263"/>
        <end position="282"/>
    </location>
</feature>
<feature type="region of interest" description="Disordered" evidence="5">
    <location>
        <begin position="1033"/>
        <end position="1052"/>
    </location>
</feature>
<feature type="compositionally biased region" description="Low complexity" evidence="5">
    <location>
        <begin position="79"/>
        <end position="103"/>
    </location>
</feature>
<evidence type="ECO:0000256" key="2">
    <source>
        <dbReference type="ARBA" id="ARBA00022692"/>
    </source>
</evidence>
<feature type="compositionally biased region" description="Basic and acidic residues" evidence="5">
    <location>
        <begin position="655"/>
        <end position="670"/>
    </location>
</feature>
<feature type="region of interest" description="Disordered" evidence="5">
    <location>
        <begin position="1006"/>
        <end position="1025"/>
    </location>
</feature>
<feature type="compositionally biased region" description="Basic and acidic residues" evidence="5">
    <location>
        <begin position="1125"/>
        <end position="1163"/>
    </location>
</feature>
<feature type="compositionally biased region" description="Polar residues" evidence="5">
    <location>
        <begin position="534"/>
        <end position="546"/>
    </location>
</feature>
<feature type="region of interest" description="Disordered" evidence="5">
    <location>
        <begin position="526"/>
        <end position="642"/>
    </location>
</feature>
<reference evidence="9" key="1">
    <citation type="submission" date="2022-07" db="EMBL/GenBank/DDBJ databases">
        <title>Draft genome sequence of Zalerion maritima ATCC 34329, a (micro)plastics degrading marine fungus.</title>
        <authorList>
            <person name="Paco A."/>
            <person name="Goncalves M.F.M."/>
            <person name="Rocha-Santos T.A.P."/>
            <person name="Alves A."/>
        </authorList>
    </citation>
    <scope>NUCLEOTIDE SEQUENCE</scope>
    <source>
        <strain evidence="9">ATCC 34329</strain>
    </source>
</reference>
<evidence type="ECO:0000256" key="1">
    <source>
        <dbReference type="ARBA" id="ARBA00004141"/>
    </source>
</evidence>
<protein>
    <recommendedName>
        <fullName evidence="8">TM7S3/TM198-like domain-containing protein</fullName>
    </recommendedName>
</protein>
<keyword evidence="4 6" id="KW-0472">Membrane</keyword>
<feature type="compositionally biased region" description="Low complexity" evidence="5">
    <location>
        <begin position="35"/>
        <end position="54"/>
    </location>
</feature>
<feature type="region of interest" description="Disordered" evidence="5">
    <location>
        <begin position="943"/>
        <end position="964"/>
    </location>
</feature>
<sequence>MLPGGSLSRALICLLLLFNLAAAGVLRPVRRQEETTAVSTSESTATTESDAEQTGTDTNSDEESTGTATTESAKETESKSASSSVTVSTSVPTLLPSSDSDNNSSDDDGDLYTTTEAGQLPLEPELTPGWGVAGAFLLITGVGYALIGIKNQWVHTLLSTAYLGALGTSVLIIYLMTLPVSDGVQGGYVVAAILTGAILGGGACIFKEITEGLGCMLGGFCFSMWLLTLTEGGLLKASGSKAIFICAFTAGGFATYFSQYTRAYGLIASISFSGATVVILGIDCFSRAGLKEFWAYIWGLNEDLFPIDTNTYPLTRGIKAETAIIIIIFVVGIVSQMQLWKVIKEHRDKRAAERAADQRDLQEEEEAVGRQIEEQNARERRRWEAVYGDGDGEPSSPTARSGDSGVGSVNEKRGTRNSQMTSTDKLTACEEVIEMSDLQTPEEGTPDVPPKPKTAAEMVTEVNQDGTLTVRVATDDDITGGAPTETEHEKNWVVGPDGNPIPASEAPKRMSRHALPPPIVVPLPFKVPEGAGGENQSVADRSSVATFNDEEDNEQDGPALLKRRSMAKRLSRSSATLLRRMSQKTTKHRLDSPLSPAGEDHVSNEELIIPRRDVEDDRRSSLAATVDGLSTDGDARSRDGRPISIEINAALAERAKRGEQSLSAHMDEVWKSTTGNDEEMASPEQEKYGKAAQLPLISKDRPLSGASLGPSDSIGEKTSAVGKPSRASLSPDEAKNSKSIVSESSTPASLTKDRLPRALSRVALSYRTNEWAKHLSHAETPEPETLQLNEYPAEVDNTDRETAAPIDVSELQLTAENGAPPPARPASAMSQKQIPRSVSRSSTLQPAPQSGSPSNSNNPYQTPRHVSNSRRVSTDVLNQPIAEEGTEDGGKRTASPMEQDALPSCRTSTSNDLPPVQGVVSYSSPQTLIGKREMLVRNKSMLSVPGTQAAQGNTTERPPSEVGSLHNYPLYAAYANASPNADDLPLSQRREIMMRQNSLQALAGGIARSPSATPSTYGQQPGAAMSTPALAADSVPFNSHQPQRDSGLPSHNAREARLASFRQSVATDLRNGSPIVPVNAKTSNPFTNGSLLGGSMINLSQQREGEATVRESINAQRSMLLSEKQAEAAKRESERLGRERQDRAFEQRMRSGELLDAHRDAMRRLQNRSRAG</sequence>
<feature type="transmembrane region" description="Helical" evidence="6">
    <location>
        <begin position="130"/>
        <end position="149"/>
    </location>
</feature>
<feature type="transmembrane region" description="Helical" evidence="6">
    <location>
        <begin position="213"/>
        <end position="230"/>
    </location>
</feature>
<feature type="compositionally biased region" description="Polar residues" evidence="5">
    <location>
        <begin position="945"/>
        <end position="957"/>
    </location>
</feature>
<dbReference type="AlphaFoldDB" id="A0AAD5RGK4"/>
<comment type="subcellular location">
    <subcellularLocation>
        <location evidence="1">Membrane</location>
        <topology evidence="1">Multi-pass membrane protein</topology>
    </subcellularLocation>
</comment>
<evidence type="ECO:0000256" key="4">
    <source>
        <dbReference type="ARBA" id="ARBA00023136"/>
    </source>
</evidence>
<proteinExistence type="predicted"/>
<feature type="transmembrane region" description="Helical" evidence="6">
    <location>
        <begin position="322"/>
        <end position="340"/>
    </location>
</feature>
<feature type="compositionally biased region" description="Polar residues" evidence="5">
    <location>
        <begin position="1010"/>
        <end position="1019"/>
    </location>
</feature>
<feature type="transmembrane region" description="Helical" evidence="6">
    <location>
        <begin position="161"/>
        <end position="180"/>
    </location>
</feature>
<evidence type="ECO:0000256" key="5">
    <source>
        <dbReference type="SAM" id="MobiDB-lite"/>
    </source>
</evidence>
<keyword evidence="2 6" id="KW-0812">Transmembrane</keyword>
<feature type="compositionally biased region" description="Basic and acidic residues" evidence="5">
    <location>
        <begin position="354"/>
        <end position="384"/>
    </location>
</feature>
<name>A0AAD5RGK4_9PEZI</name>
<feature type="region of interest" description="Disordered" evidence="5">
    <location>
        <begin position="31"/>
        <end position="114"/>
    </location>
</feature>
<gene>
    <name evidence="9" type="ORF">MKZ38_009156</name>
</gene>
<dbReference type="Pfam" id="PF13886">
    <property type="entry name" value="TM7S3_TM198"/>
    <property type="match status" value="1"/>
</dbReference>
<accession>A0AAD5RGK4</accession>
<feature type="transmembrane region" description="Helical" evidence="6">
    <location>
        <begin position="186"/>
        <end position="206"/>
    </location>
</feature>
<evidence type="ECO:0000313" key="10">
    <source>
        <dbReference type="Proteomes" id="UP001201980"/>
    </source>
</evidence>
<feature type="compositionally biased region" description="Basic residues" evidence="5">
    <location>
        <begin position="561"/>
        <end position="571"/>
    </location>
</feature>
<feature type="region of interest" description="Disordered" evidence="5">
    <location>
        <begin position="1125"/>
        <end position="1172"/>
    </location>
</feature>
<comment type="caution">
    <text evidence="9">The sequence shown here is derived from an EMBL/GenBank/DDBJ whole genome shotgun (WGS) entry which is preliminary data.</text>
</comment>
<dbReference type="PANTHER" id="PTHR39469">
    <property type="entry name" value="CHROMOSOME 1, WHOLE GENOME SHOTGUN SEQUENCE"/>
    <property type="match status" value="1"/>
</dbReference>
<evidence type="ECO:0000256" key="6">
    <source>
        <dbReference type="SAM" id="Phobius"/>
    </source>
</evidence>
<evidence type="ECO:0000259" key="8">
    <source>
        <dbReference type="Pfam" id="PF13886"/>
    </source>
</evidence>
<feature type="compositionally biased region" description="Polar residues" evidence="5">
    <location>
        <begin position="864"/>
        <end position="877"/>
    </location>
</feature>
<dbReference type="Proteomes" id="UP001201980">
    <property type="component" value="Unassembled WGS sequence"/>
</dbReference>
<dbReference type="PANTHER" id="PTHR39469:SF1">
    <property type="entry name" value="DUF4203 DOMAIN-CONTAINING PROTEIN"/>
    <property type="match status" value="1"/>
</dbReference>
<keyword evidence="3 6" id="KW-1133">Transmembrane helix</keyword>
<evidence type="ECO:0000313" key="9">
    <source>
        <dbReference type="EMBL" id="KAJ2892982.1"/>
    </source>
</evidence>
<dbReference type="InterPro" id="IPR025256">
    <property type="entry name" value="TM7S3/TM198-like_dom"/>
</dbReference>
<feature type="compositionally biased region" description="Basic and acidic residues" evidence="5">
    <location>
        <begin position="598"/>
        <end position="620"/>
    </location>
</feature>
<keyword evidence="10" id="KW-1185">Reference proteome</keyword>
<feature type="signal peptide" evidence="7">
    <location>
        <begin position="1"/>
        <end position="23"/>
    </location>
</feature>
<feature type="chain" id="PRO_5041985029" description="TM7S3/TM198-like domain-containing protein" evidence="7">
    <location>
        <begin position="24"/>
        <end position="1172"/>
    </location>
</feature>
<feature type="region of interest" description="Disordered" evidence="5">
    <location>
        <begin position="354"/>
        <end position="424"/>
    </location>
</feature>
<evidence type="ECO:0000256" key="7">
    <source>
        <dbReference type="SAM" id="SignalP"/>
    </source>
</evidence>
<evidence type="ECO:0000256" key="3">
    <source>
        <dbReference type="ARBA" id="ARBA00022989"/>
    </source>
</evidence>
<keyword evidence="7" id="KW-0732">Signal</keyword>
<feature type="region of interest" description="Disordered" evidence="5">
    <location>
        <begin position="655"/>
        <end position="756"/>
    </location>
</feature>
<dbReference type="GO" id="GO:0016020">
    <property type="term" value="C:membrane"/>
    <property type="evidence" value="ECO:0007669"/>
    <property type="project" value="UniProtKB-SubCell"/>
</dbReference>